<dbReference type="Proteomes" id="UP000281955">
    <property type="component" value="Unassembled WGS sequence"/>
</dbReference>
<feature type="transmembrane region" description="Helical" evidence="3">
    <location>
        <begin position="119"/>
        <end position="140"/>
    </location>
</feature>
<sequence>MGRMSESQECLAARAALGPLLLGRLTPAEEARARAHVAACPHCATDLAELEPVVALLGRVDPDTLAEDDELLDYRSLSDEQAEAWSPALVPAAPAHLRESVLDALGREDELRRRRRRRALLAAPMAAAAAVVALLLVIGLPGSSAPQERHLASVGGSQATATVHFVTTARTTEIRMDAWGLVDGRRYGLWLERHDGTRVGAGTWTAWGPTCHLELTAKLPLDEAAAVGFTTLDDHKDVARAAL</sequence>
<dbReference type="EMBL" id="RBWV01000010">
    <property type="protein sequence ID" value="RKS77373.1"/>
    <property type="molecule type" value="Genomic_DNA"/>
</dbReference>
<gene>
    <name evidence="5" type="ORF">CLV35_1059</name>
</gene>
<keyword evidence="3" id="KW-0472">Membrane</keyword>
<keyword evidence="3" id="KW-1133">Transmembrane helix</keyword>
<proteinExistence type="predicted"/>
<keyword evidence="3" id="KW-0812">Transmembrane</keyword>
<dbReference type="InterPro" id="IPR041916">
    <property type="entry name" value="Anti_sigma_zinc_sf"/>
</dbReference>
<evidence type="ECO:0000259" key="4">
    <source>
        <dbReference type="Pfam" id="PF13490"/>
    </source>
</evidence>
<dbReference type="InterPro" id="IPR027383">
    <property type="entry name" value="Znf_put"/>
</dbReference>
<protein>
    <submittedName>
        <fullName evidence="5">Putative zinc finger protein</fullName>
    </submittedName>
</protein>
<evidence type="ECO:0000313" key="5">
    <source>
        <dbReference type="EMBL" id="RKS77373.1"/>
    </source>
</evidence>
<feature type="domain" description="Putative zinc-finger" evidence="4">
    <location>
        <begin position="10"/>
        <end position="44"/>
    </location>
</feature>
<name>A0A420XR43_9ACTN</name>
<organism evidence="5 6">
    <name type="scientific">Motilibacter peucedani</name>
    <dbReference type="NCBI Taxonomy" id="598650"/>
    <lineage>
        <taxon>Bacteria</taxon>
        <taxon>Bacillati</taxon>
        <taxon>Actinomycetota</taxon>
        <taxon>Actinomycetes</taxon>
        <taxon>Motilibacterales</taxon>
        <taxon>Motilibacteraceae</taxon>
        <taxon>Motilibacter</taxon>
    </lineage>
</organism>
<evidence type="ECO:0000256" key="2">
    <source>
        <dbReference type="ARBA" id="ARBA00023163"/>
    </source>
</evidence>
<comment type="caution">
    <text evidence="5">The sequence shown here is derived from an EMBL/GenBank/DDBJ whole genome shotgun (WGS) entry which is preliminary data.</text>
</comment>
<keyword evidence="1" id="KW-0805">Transcription regulation</keyword>
<evidence type="ECO:0000256" key="1">
    <source>
        <dbReference type="ARBA" id="ARBA00023015"/>
    </source>
</evidence>
<evidence type="ECO:0000256" key="3">
    <source>
        <dbReference type="SAM" id="Phobius"/>
    </source>
</evidence>
<dbReference type="Gene3D" id="1.10.10.1320">
    <property type="entry name" value="Anti-sigma factor, zinc-finger domain"/>
    <property type="match status" value="1"/>
</dbReference>
<dbReference type="InParanoid" id="A0A420XR43"/>
<dbReference type="Pfam" id="PF13490">
    <property type="entry name" value="zf-HC2"/>
    <property type="match status" value="1"/>
</dbReference>
<reference evidence="5 6" key="1">
    <citation type="submission" date="2018-10" db="EMBL/GenBank/DDBJ databases">
        <title>Genomic Encyclopedia of Archaeal and Bacterial Type Strains, Phase II (KMG-II): from individual species to whole genera.</title>
        <authorList>
            <person name="Goeker M."/>
        </authorList>
    </citation>
    <scope>NUCLEOTIDE SEQUENCE [LARGE SCALE GENOMIC DNA]</scope>
    <source>
        <strain evidence="5 6">RP-AC37</strain>
    </source>
</reference>
<dbReference type="AlphaFoldDB" id="A0A420XR43"/>
<keyword evidence="2" id="KW-0804">Transcription</keyword>
<accession>A0A420XR43</accession>
<keyword evidence="6" id="KW-1185">Reference proteome</keyword>
<evidence type="ECO:0000313" key="6">
    <source>
        <dbReference type="Proteomes" id="UP000281955"/>
    </source>
</evidence>